<name>A0ABD3HEJ5_9MARC</name>
<keyword evidence="6" id="KW-0961">Cell wall biogenesis/degradation</keyword>
<evidence type="ECO:0000313" key="10">
    <source>
        <dbReference type="Proteomes" id="UP001633002"/>
    </source>
</evidence>
<sequence length="285" mass="30022">MEWTINLSESQVCTASVARSQNSTCTSHRTLTVFLDQTPTQCSRLKFVYLRHIGVLWSGSLLGGVEGQTGHATFYGGSDASGTDNGACGFTNALSPEYGAMTAALSSSLFNAGDSCGACYKITCSQTDYGACSSSPIIVTATNLCPPGSNGGWCDDGKAHFDLSEPAFSQIVDTTAGHVEVNYEKVSCERTGGIKFQLMGHTNFLQVLVHNVGGGGDVSTVQVKGDNGVWIDMTRSWGQLWSTGSVLDGHALSFSVTTGDGKTCVSNAVTDSNWTYGQSYEGSQF</sequence>
<dbReference type="Pfam" id="PF01357">
    <property type="entry name" value="Expansin_C"/>
    <property type="match status" value="1"/>
</dbReference>
<dbReference type="InterPro" id="IPR036908">
    <property type="entry name" value="RlpA-like_sf"/>
</dbReference>
<dbReference type="Gene3D" id="2.60.40.760">
    <property type="entry name" value="Expansin, cellulose-binding-like domain"/>
    <property type="match status" value="1"/>
</dbReference>
<dbReference type="InterPro" id="IPR036749">
    <property type="entry name" value="Expansin_CBD_sf"/>
</dbReference>
<keyword evidence="10" id="KW-1185">Reference proteome</keyword>
<evidence type="ECO:0000256" key="4">
    <source>
        <dbReference type="ARBA" id="ARBA00022729"/>
    </source>
</evidence>
<dbReference type="GO" id="GO:0016020">
    <property type="term" value="C:membrane"/>
    <property type="evidence" value="ECO:0007669"/>
    <property type="project" value="UniProtKB-SubCell"/>
</dbReference>
<keyword evidence="4" id="KW-0732">Signal</keyword>
<comment type="subcellular location">
    <subcellularLocation>
        <location evidence="6">Secreted</location>
        <location evidence="6">Cell wall</location>
    </subcellularLocation>
    <subcellularLocation>
        <location evidence="6">Membrane</location>
        <topology evidence="6">Peripheral membrane protein</topology>
    </subcellularLocation>
</comment>
<dbReference type="PROSITE" id="PS50842">
    <property type="entry name" value="EXPANSIN_EG45"/>
    <property type="match status" value="1"/>
</dbReference>
<reference evidence="9 10" key="1">
    <citation type="submission" date="2024-09" db="EMBL/GenBank/DDBJ databases">
        <title>Chromosome-scale assembly of Riccia sorocarpa.</title>
        <authorList>
            <person name="Paukszto L."/>
        </authorList>
    </citation>
    <scope>NUCLEOTIDE SEQUENCE [LARGE SCALE GENOMIC DNA]</scope>
    <source>
        <strain evidence="9">LP-2024</strain>
        <tissue evidence="9">Aerial parts of the thallus</tissue>
    </source>
</reference>
<dbReference type="Pfam" id="PF03330">
    <property type="entry name" value="DPBB_1"/>
    <property type="match status" value="1"/>
</dbReference>
<dbReference type="InterPro" id="IPR007112">
    <property type="entry name" value="Expansin/allergen_DPBB_dom"/>
</dbReference>
<dbReference type="InterPro" id="IPR007117">
    <property type="entry name" value="Expansin_CBD"/>
</dbReference>
<dbReference type="Gene3D" id="2.40.40.10">
    <property type="entry name" value="RlpA-like domain"/>
    <property type="match status" value="1"/>
</dbReference>
<dbReference type="InterPro" id="IPR002963">
    <property type="entry name" value="Expansin"/>
</dbReference>
<keyword evidence="5" id="KW-0472">Membrane</keyword>
<comment type="function">
    <text evidence="6">Causes loosening and extension of plant cell walls by disrupting non-covalent bonding between cellulose microfibrils and matrix glucans. No enzymatic activity has been found.</text>
</comment>
<dbReference type="PANTHER" id="PTHR31867">
    <property type="entry name" value="EXPANSIN-A15"/>
    <property type="match status" value="1"/>
</dbReference>
<keyword evidence="3 6" id="KW-0964">Secreted</keyword>
<evidence type="ECO:0000256" key="3">
    <source>
        <dbReference type="ARBA" id="ARBA00022525"/>
    </source>
</evidence>
<evidence type="ECO:0000256" key="2">
    <source>
        <dbReference type="ARBA" id="ARBA00022512"/>
    </source>
</evidence>
<evidence type="ECO:0000259" key="8">
    <source>
        <dbReference type="PROSITE" id="PS50843"/>
    </source>
</evidence>
<dbReference type="PRINTS" id="PR01225">
    <property type="entry name" value="EXPANSNFAMLY"/>
</dbReference>
<dbReference type="GO" id="GO:0071555">
    <property type="term" value="P:cell wall organization"/>
    <property type="evidence" value="ECO:0007669"/>
    <property type="project" value="UniProtKB-KW"/>
</dbReference>
<proteinExistence type="inferred from homology"/>
<comment type="similarity">
    <text evidence="1 6">Belongs to the expansin family. Expansin A subfamily.</text>
</comment>
<gene>
    <name evidence="9" type="ORF">R1sor_014760</name>
</gene>
<dbReference type="SUPFAM" id="SSF50685">
    <property type="entry name" value="Barwin-like endoglucanases"/>
    <property type="match status" value="1"/>
</dbReference>
<evidence type="ECO:0000256" key="5">
    <source>
        <dbReference type="ARBA" id="ARBA00023136"/>
    </source>
</evidence>
<dbReference type="Proteomes" id="UP001633002">
    <property type="component" value="Unassembled WGS sequence"/>
</dbReference>
<dbReference type="AlphaFoldDB" id="A0ABD3HEJ5"/>
<accession>A0ABD3HEJ5</accession>
<feature type="domain" description="Expansin-like EG45" evidence="7">
    <location>
        <begin position="85"/>
        <end position="193"/>
    </location>
</feature>
<protein>
    <recommendedName>
        <fullName evidence="6">Expansin</fullName>
    </recommendedName>
</protein>
<evidence type="ECO:0000256" key="6">
    <source>
        <dbReference type="RuleBase" id="RU365023"/>
    </source>
</evidence>
<comment type="caution">
    <text evidence="9">The sequence shown here is derived from an EMBL/GenBank/DDBJ whole genome shotgun (WGS) entry which is preliminary data.</text>
</comment>
<dbReference type="PRINTS" id="PR01226">
    <property type="entry name" value="EXPANSIN"/>
</dbReference>
<dbReference type="InterPro" id="IPR009009">
    <property type="entry name" value="RlpA-like_DPBB"/>
</dbReference>
<dbReference type="SUPFAM" id="SSF49590">
    <property type="entry name" value="PHL pollen allergen"/>
    <property type="match status" value="1"/>
</dbReference>
<evidence type="ECO:0000313" key="9">
    <source>
        <dbReference type="EMBL" id="KAL3688451.1"/>
    </source>
</evidence>
<dbReference type="PROSITE" id="PS50843">
    <property type="entry name" value="EXPANSIN_CBD"/>
    <property type="match status" value="1"/>
</dbReference>
<evidence type="ECO:0000259" key="7">
    <source>
        <dbReference type="PROSITE" id="PS50842"/>
    </source>
</evidence>
<dbReference type="EMBL" id="JBJQOH010000004">
    <property type="protein sequence ID" value="KAL3688451.1"/>
    <property type="molecule type" value="Genomic_DNA"/>
</dbReference>
<dbReference type="InterPro" id="IPR007118">
    <property type="entry name" value="Expan_Lol_pI"/>
</dbReference>
<dbReference type="SMART" id="SM00837">
    <property type="entry name" value="DPBB_1"/>
    <property type="match status" value="1"/>
</dbReference>
<keyword evidence="2 6" id="KW-0134">Cell wall</keyword>
<dbReference type="CDD" id="cd22274">
    <property type="entry name" value="DPBB_EXPA_N"/>
    <property type="match status" value="1"/>
</dbReference>
<organism evidence="9 10">
    <name type="scientific">Riccia sorocarpa</name>
    <dbReference type="NCBI Taxonomy" id="122646"/>
    <lineage>
        <taxon>Eukaryota</taxon>
        <taxon>Viridiplantae</taxon>
        <taxon>Streptophyta</taxon>
        <taxon>Embryophyta</taxon>
        <taxon>Marchantiophyta</taxon>
        <taxon>Marchantiopsida</taxon>
        <taxon>Marchantiidae</taxon>
        <taxon>Marchantiales</taxon>
        <taxon>Ricciaceae</taxon>
        <taxon>Riccia</taxon>
    </lineage>
</organism>
<feature type="domain" description="Expansin-like CBD" evidence="8">
    <location>
        <begin position="203"/>
        <end position="282"/>
    </location>
</feature>
<evidence type="ECO:0000256" key="1">
    <source>
        <dbReference type="ARBA" id="ARBA00005392"/>
    </source>
</evidence>